<reference evidence="7" key="1">
    <citation type="submission" date="2016-10" db="EMBL/GenBank/DDBJ databases">
        <authorList>
            <person name="Jeantristanb JTB J.-T."/>
            <person name="Ricardo R."/>
        </authorList>
    </citation>
    <scope>NUCLEOTIDE SEQUENCE [LARGE SCALE GENOMIC DNA]</scope>
</reference>
<evidence type="ECO:0000256" key="2">
    <source>
        <dbReference type="ARBA" id="ARBA00022692"/>
    </source>
</evidence>
<dbReference type="AlphaFoldDB" id="A0A2X0LNS1"/>
<dbReference type="OrthoDB" id="63113at2759"/>
<organism evidence="6 7">
    <name type="scientific">Microbotryum saponariae</name>
    <dbReference type="NCBI Taxonomy" id="289078"/>
    <lineage>
        <taxon>Eukaryota</taxon>
        <taxon>Fungi</taxon>
        <taxon>Dikarya</taxon>
        <taxon>Basidiomycota</taxon>
        <taxon>Pucciniomycotina</taxon>
        <taxon>Microbotryomycetes</taxon>
        <taxon>Microbotryales</taxon>
        <taxon>Microbotryaceae</taxon>
        <taxon>Microbotryum</taxon>
    </lineage>
</organism>
<comment type="similarity">
    <text evidence="5">Belongs to the PRA1 family.</text>
</comment>
<dbReference type="InterPro" id="IPR004895">
    <property type="entry name" value="Prenylated_rab_accept_PRA1"/>
</dbReference>
<keyword evidence="3 5" id="KW-1133">Transmembrane helix</keyword>
<gene>
    <name evidence="6" type="ORF">BZ3500_MVSOF-1268-A1-R1_CHR9G10838</name>
</gene>
<dbReference type="EMBL" id="FMWP01000107">
    <property type="protein sequence ID" value="SDA00783.1"/>
    <property type="molecule type" value="Genomic_DNA"/>
</dbReference>
<feature type="transmembrane region" description="Helical" evidence="5">
    <location>
        <begin position="59"/>
        <end position="76"/>
    </location>
</feature>
<sequence length="159" mass="17486">MTSMEPQALINRLPDAIQQFKERLSMLRPPQEFFDISRVNRPADMGVASQRISYNTKHFSGNYIVLILLLAIYSLLTNPLLLIAIGFLAGGFIGITRFITEPVEIAGTVITPKTCYTALLIIGIPIFFWLVGSSSVLILAHAAIMEPGVESEYGSVQTV</sequence>
<dbReference type="STRING" id="289078.A0A2X0LNS1"/>
<evidence type="ECO:0000313" key="7">
    <source>
        <dbReference type="Proteomes" id="UP000249723"/>
    </source>
</evidence>
<feature type="transmembrane region" description="Helical" evidence="5">
    <location>
        <begin position="82"/>
        <end position="99"/>
    </location>
</feature>
<dbReference type="PANTHER" id="PTHR19317:SF0">
    <property type="entry name" value="PRENYLATED RAB ACCEPTOR PROTEIN 1"/>
    <property type="match status" value="1"/>
</dbReference>
<name>A0A2X0LNS1_9BASI</name>
<dbReference type="Pfam" id="PF03208">
    <property type="entry name" value="PRA1"/>
    <property type="match status" value="1"/>
</dbReference>
<protein>
    <recommendedName>
        <fullName evidence="5">PRA1 family protein</fullName>
    </recommendedName>
</protein>
<evidence type="ECO:0000256" key="3">
    <source>
        <dbReference type="ARBA" id="ARBA00022989"/>
    </source>
</evidence>
<accession>A0A2X0LNS1</accession>
<feature type="transmembrane region" description="Helical" evidence="5">
    <location>
        <begin position="119"/>
        <end position="144"/>
    </location>
</feature>
<keyword evidence="4 5" id="KW-0472">Membrane</keyword>
<evidence type="ECO:0000313" key="6">
    <source>
        <dbReference type="EMBL" id="SDA00783.1"/>
    </source>
</evidence>
<dbReference type="GO" id="GO:0016020">
    <property type="term" value="C:membrane"/>
    <property type="evidence" value="ECO:0007669"/>
    <property type="project" value="UniProtKB-SubCell"/>
</dbReference>
<dbReference type="GO" id="GO:0005794">
    <property type="term" value="C:Golgi apparatus"/>
    <property type="evidence" value="ECO:0007669"/>
    <property type="project" value="TreeGrafter"/>
</dbReference>
<dbReference type="PANTHER" id="PTHR19317">
    <property type="entry name" value="PRENYLATED RAB ACCEPTOR 1-RELATED"/>
    <property type="match status" value="1"/>
</dbReference>
<evidence type="ECO:0000256" key="1">
    <source>
        <dbReference type="ARBA" id="ARBA00004141"/>
    </source>
</evidence>
<comment type="subcellular location">
    <subcellularLocation>
        <location evidence="1 5">Membrane</location>
        <topology evidence="1 5">Multi-pass membrane protein</topology>
    </subcellularLocation>
</comment>
<keyword evidence="2 5" id="KW-0812">Transmembrane</keyword>
<dbReference type="Proteomes" id="UP000249723">
    <property type="component" value="Unassembled WGS sequence"/>
</dbReference>
<evidence type="ECO:0000256" key="5">
    <source>
        <dbReference type="RuleBase" id="RU363107"/>
    </source>
</evidence>
<keyword evidence="7" id="KW-1185">Reference proteome</keyword>
<evidence type="ECO:0000256" key="4">
    <source>
        <dbReference type="ARBA" id="ARBA00023136"/>
    </source>
</evidence>
<proteinExistence type="inferred from homology"/>